<keyword evidence="2" id="KW-1185">Reference proteome</keyword>
<reference evidence="1 2" key="1">
    <citation type="submission" date="2020-08" db="EMBL/GenBank/DDBJ databases">
        <title>Sequencing the genomes of 1000 actinobacteria strains.</title>
        <authorList>
            <person name="Klenk H.-P."/>
        </authorList>
    </citation>
    <scope>NUCLEOTIDE SEQUENCE [LARGE SCALE GENOMIC DNA]</scope>
    <source>
        <strain evidence="1 2">DSM 44598</strain>
    </source>
</reference>
<accession>A0A840WUA0</accession>
<dbReference type="PANTHER" id="PTHR42110">
    <property type="entry name" value="L-ASPARAGINASE, PUTATIVE (AFU_ORTHOLOGUE AFUA_3G11890)-RELATED"/>
    <property type="match status" value="1"/>
</dbReference>
<name>A0A840WUA0_9ACTN</name>
<sequence>MNQTTPLPSYAPLAEVVRSGMREGVHYGAVVGLSAEGEIAYARGPVHDPMFPRSSAKPFQALAMLRAGARLEGASLAIAAGSHGGEEFHAAEAERVLAAAGLTADALQCPPDVPGAPSARKAFIAAGRSPERRYMNCSGKHAGMLAACVAQGWSTDDYLDPEHPLQVLVREATEDMCGEKVAHTAVDGCGAPQLAVSLVGLARGVQRMRLSPEGTHERAVVEAMSAHPEYVSGPERVDTELMTRLPGLVSKIGADGVLVLNAPTGETVAVKISDGDAEVRSRVLVGLTALRNLGVDVSPVAEHLTTPVKGGGRTVGEVRAL</sequence>
<dbReference type="AlphaFoldDB" id="A0A840WUA0"/>
<evidence type="ECO:0000313" key="1">
    <source>
        <dbReference type="EMBL" id="MBB5495585.1"/>
    </source>
</evidence>
<evidence type="ECO:0000313" key="2">
    <source>
        <dbReference type="Proteomes" id="UP000579647"/>
    </source>
</evidence>
<comment type="caution">
    <text evidence="1">The sequence shown here is derived from an EMBL/GenBank/DDBJ whole genome shotgun (WGS) entry which is preliminary data.</text>
</comment>
<dbReference type="RefSeq" id="WP_184370681.1">
    <property type="nucleotide sequence ID" value="NZ_BAAAKM010000006.1"/>
</dbReference>
<proteinExistence type="predicted"/>
<gene>
    <name evidence="1" type="ORF">HNR07_006722</name>
</gene>
<dbReference type="Pfam" id="PF06089">
    <property type="entry name" value="Asparaginase_II"/>
    <property type="match status" value="1"/>
</dbReference>
<dbReference type="EMBL" id="JACHDO010000001">
    <property type="protein sequence ID" value="MBB5495585.1"/>
    <property type="molecule type" value="Genomic_DNA"/>
</dbReference>
<protein>
    <submittedName>
        <fullName evidence="1">L-asparaginase II</fullName>
    </submittedName>
</protein>
<dbReference type="Proteomes" id="UP000579647">
    <property type="component" value="Unassembled WGS sequence"/>
</dbReference>
<organism evidence="1 2">
    <name type="scientific">Nocardiopsis metallicus</name>
    <dbReference type="NCBI Taxonomy" id="179819"/>
    <lineage>
        <taxon>Bacteria</taxon>
        <taxon>Bacillati</taxon>
        <taxon>Actinomycetota</taxon>
        <taxon>Actinomycetes</taxon>
        <taxon>Streptosporangiales</taxon>
        <taxon>Nocardiopsidaceae</taxon>
        <taxon>Nocardiopsis</taxon>
    </lineage>
</organism>
<dbReference type="InterPro" id="IPR010349">
    <property type="entry name" value="Asparaginase_II"/>
</dbReference>
<dbReference type="PANTHER" id="PTHR42110:SF1">
    <property type="entry name" value="L-ASPARAGINASE, PUTATIVE (AFU_ORTHOLOGUE AFUA_3G11890)-RELATED"/>
    <property type="match status" value="1"/>
</dbReference>